<feature type="domain" description="Sulfatase N-terminal" evidence="9">
    <location>
        <begin position="235"/>
        <end position="525"/>
    </location>
</feature>
<dbReference type="CDD" id="cd16017">
    <property type="entry name" value="LptA"/>
    <property type="match status" value="1"/>
</dbReference>
<name>A0ABP6V3T0_9GAMM</name>
<feature type="domain" description="Phosphoethanolamine transferase N-terminal" evidence="10">
    <location>
        <begin position="57"/>
        <end position="205"/>
    </location>
</feature>
<gene>
    <name evidence="11" type="ORF">GCM10022394_02430</name>
</gene>
<evidence type="ECO:0000259" key="10">
    <source>
        <dbReference type="Pfam" id="PF08019"/>
    </source>
</evidence>
<evidence type="ECO:0000256" key="6">
    <source>
        <dbReference type="ARBA" id="ARBA00022989"/>
    </source>
</evidence>
<keyword evidence="6 8" id="KW-1133">Transmembrane helix</keyword>
<keyword evidence="4 11" id="KW-0808">Transferase</keyword>
<organism evidence="11 12">
    <name type="scientific">Zobellella aerophila</name>
    <dbReference type="NCBI Taxonomy" id="870480"/>
    <lineage>
        <taxon>Bacteria</taxon>
        <taxon>Pseudomonadati</taxon>
        <taxon>Pseudomonadota</taxon>
        <taxon>Gammaproteobacteria</taxon>
        <taxon>Aeromonadales</taxon>
        <taxon>Aeromonadaceae</taxon>
        <taxon>Zobellella</taxon>
    </lineage>
</organism>
<evidence type="ECO:0000256" key="1">
    <source>
        <dbReference type="ARBA" id="ARBA00004429"/>
    </source>
</evidence>
<evidence type="ECO:0000256" key="5">
    <source>
        <dbReference type="ARBA" id="ARBA00022692"/>
    </source>
</evidence>
<dbReference type="InterPro" id="IPR000917">
    <property type="entry name" value="Sulfatase_N"/>
</dbReference>
<dbReference type="GO" id="GO:0016740">
    <property type="term" value="F:transferase activity"/>
    <property type="evidence" value="ECO:0007669"/>
    <property type="project" value="UniProtKB-KW"/>
</dbReference>
<keyword evidence="3" id="KW-0997">Cell inner membrane</keyword>
<protein>
    <submittedName>
        <fullName evidence="11">Phosphoethanolamine--lipid A transferase</fullName>
    </submittedName>
</protein>
<evidence type="ECO:0000256" key="2">
    <source>
        <dbReference type="ARBA" id="ARBA00022475"/>
    </source>
</evidence>
<evidence type="ECO:0000256" key="4">
    <source>
        <dbReference type="ARBA" id="ARBA00022679"/>
    </source>
</evidence>
<sequence length="543" mass="61089">MLFDRRMCISSLGFVFLLSLYFFFVLNIPLIAKLVDILDHLERVKLGFIISIPFFFVACLNIIFTLLAIKYIEKGLFIILVLLSSSVSYAMYNYGVIFDREMIVNILQTHSGEAKSYLNFSSFLWFLLTGVIPAVVIFRTDIIHGGLLKGLLWKVFSILASLLVIAVIALFYYKDYASVGRNESYIKKLIIPTYYVSSAGGYFYDAYLKEALPYQTLGEDAVSAAPSENGKHTLLVLMIGETARSMNFAYNGYPRDTNSFTKELGFISFRDVSSCGTATAVSVPCMFSHLSKADFSPEQADHQDNLLDVLSHAGIDIRWYENDGGCKGVCRNIATVEFRPEDGGPLCDGDYCKDGVLLGALEQAIEKTKDKDTVLVLHMVGSHGPTYYQRYPDEFAHFKPDCARSDIQNCNARELMNTYDNTIYYDDYIIGEVVKALNNRHDHWNTGLVYISDHGESLGESGLYLHGMPYAMAPEQQTRVPMLVWLSSALAEEKKLDNACLKHKAETGRYSHDNLFDSVLGLLDISTGLYRQELDIFSPCRHS</sequence>
<evidence type="ECO:0000313" key="12">
    <source>
        <dbReference type="Proteomes" id="UP001500795"/>
    </source>
</evidence>
<feature type="transmembrane region" description="Helical" evidence="8">
    <location>
        <begin position="44"/>
        <end position="69"/>
    </location>
</feature>
<keyword evidence="2" id="KW-1003">Cell membrane</keyword>
<evidence type="ECO:0000256" key="7">
    <source>
        <dbReference type="ARBA" id="ARBA00023136"/>
    </source>
</evidence>
<evidence type="ECO:0000313" key="11">
    <source>
        <dbReference type="EMBL" id="GAA3526821.1"/>
    </source>
</evidence>
<accession>A0ABP6V3T0</accession>
<dbReference type="InterPro" id="IPR058130">
    <property type="entry name" value="PEA_transf_C"/>
</dbReference>
<comment type="caution">
    <text evidence="11">The sequence shown here is derived from an EMBL/GenBank/DDBJ whole genome shotgun (WGS) entry which is preliminary data.</text>
</comment>
<feature type="transmembrane region" description="Helical" evidence="8">
    <location>
        <begin position="76"/>
        <end position="97"/>
    </location>
</feature>
<feature type="transmembrane region" description="Helical" evidence="8">
    <location>
        <begin position="12"/>
        <end position="32"/>
    </location>
</feature>
<keyword evidence="12" id="KW-1185">Reference proteome</keyword>
<dbReference type="PANTHER" id="PTHR30443:SF0">
    <property type="entry name" value="PHOSPHOETHANOLAMINE TRANSFERASE EPTA"/>
    <property type="match status" value="1"/>
</dbReference>
<reference evidence="12" key="1">
    <citation type="journal article" date="2019" name="Int. J. Syst. Evol. Microbiol.">
        <title>The Global Catalogue of Microorganisms (GCM) 10K type strain sequencing project: providing services to taxonomists for standard genome sequencing and annotation.</title>
        <authorList>
            <consortium name="The Broad Institute Genomics Platform"/>
            <consortium name="The Broad Institute Genome Sequencing Center for Infectious Disease"/>
            <person name="Wu L."/>
            <person name="Ma J."/>
        </authorList>
    </citation>
    <scope>NUCLEOTIDE SEQUENCE [LARGE SCALE GENOMIC DNA]</scope>
    <source>
        <strain evidence="12">JCM 17110</strain>
    </source>
</reference>
<dbReference type="NCBIfam" id="NF028537">
    <property type="entry name" value="P_eth_NH2_trans"/>
    <property type="match status" value="1"/>
</dbReference>
<feature type="transmembrane region" description="Helical" evidence="8">
    <location>
        <begin position="151"/>
        <end position="173"/>
    </location>
</feature>
<dbReference type="Pfam" id="PF00884">
    <property type="entry name" value="Sulfatase"/>
    <property type="match status" value="1"/>
</dbReference>
<dbReference type="SUPFAM" id="SSF53649">
    <property type="entry name" value="Alkaline phosphatase-like"/>
    <property type="match status" value="1"/>
</dbReference>
<dbReference type="Proteomes" id="UP001500795">
    <property type="component" value="Unassembled WGS sequence"/>
</dbReference>
<evidence type="ECO:0000256" key="8">
    <source>
        <dbReference type="SAM" id="Phobius"/>
    </source>
</evidence>
<dbReference type="PANTHER" id="PTHR30443">
    <property type="entry name" value="INNER MEMBRANE PROTEIN"/>
    <property type="match status" value="1"/>
</dbReference>
<dbReference type="InterPro" id="IPR012549">
    <property type="entry name" value="EptA-like_N"/>
</dbReference>
<proteinExistence type="predicted"/>
<dbReference type="InterPro" id="IPR017850">
    <property type="entry name" value="Alkaline_phosphatase_core_sf"/>
</dbReference>
<evidence type="ECO:0000259" key="9">
    <source>
        <dbReference type="Pfam" id="PF00884"/>
    </source>
</evidence>
<dbReference type="EMBL" id="BAABCX010000001">
    <property type="protein sequence ID" value="GAA3526821.1"/>
    <property type="molecule type" value="Genomic_DNA"/>
</dbReference>
<dbReference type="RefSeq" id="WP_344953898.1">
    <property type="nucleotide sequence ID" value="NZ_BAABCX010000001.1"/>
</dbReference>
<evidence type="ECO:0000256" key="3">
    <source>
        <dbReference type="ARBA" id="ARBA00022519"/>
    </source>
</evidence>
<keyword evidence="7 8" id="KW-0472">Membrane</keyword>
<dbReference type="Gene3D" id="3.40.720.10">
    <property type="entry name" value="Alkaline Phosphatase, subunit A"/>
    <property type="match status" value="1"/>
</dbReference>
<feature type="transmembrane region" description="Helical" evidence="8">
    <location>
        <begin position="117"/>
        <end position="139"/>
    </location>
</feature>
<keyword evidence="5 8" id="KW-0812">Transmembrane</keyword>
<comment type="subcellular location">
    <subcellularLocation>
        <location evidence="1">Cell inner membrane</location>
        <topology evidence="1">Multi-pass membrane protein</topology>
    </subcellularLocation>
</comment>
<dbReference type="InterPro" id="IPR040423">
    <property type="entry name" value="PEA_transferase"/>
</dbReference>
<dbReference type="Pfam" id="PF08019">
    <property type="entry name" value="EptA_B_N"/>
    <property type="match status" value="1"/>
</dbReference>